<name>A0A392PA27_9FABA</name>
<comment type="caution">
    <text evidence="2">The sequence shown here is derived from an EMBL/GenBank/DDBJ whole genome shotgun (WGS) entry which is preliminary data.</text>
</comment>
<comment type="function">
    <text evidence="1">DNA-dependent RNA polymerase catalyzes the transcription of DNA into RNA using the four ribonucleoside triphosphates as substrates. Specific core component of RNA polymerase III which synthesizes small RNAs, such as 5S rRNA and tRNAs.</text>
</comment>
<dbReference type="Proteomes" id="UP000265520">
    <property type="component" value="Unassembled WGS sequence"/>
</dbReference>
<reference evidence="2 3" key="1">
    <citation type="journal article" date="2018" name="Front. Plant Sci.">
        <title>Red Clover (Trifolium pratense) and Zigzag Clover (T. medium) - A Picture of Genomic Similarities and Differences.</title>
        <authorList>
            <person name="Dluhosova J."/>
            <person name="Istvanek J."/>
            <person name="Nedelnik J."/>
            <person name="Repkova J."/>
        </authorList>
    </citation>
    <scope>NUCLEOTIDE SEQUENCE [LARGE SCALE GENOMIC DNA]</scope>
    <source>
        <strain evidence="3">cv. 10/8</strain>
        <tissue evidence="2">Leaf</tissue>
    </source>
</reference>
<keyword evidence="1" id="KW-0804">Transcription</keyword>
<comment type="similarity">
    <text evidence="1">Belongs to the eukaryotic RPC3/POLR3C RNA polymerase subunit family.</text>
</comment>
<comment type="subcellular location">
    <subcellularLocation>
        <location evidence="1">Nucleus</location>
    </subcellularLocation>
</comment>
<protein>
    <recommendedName>
        <fullName evidence="1">DNA-directed RNA polymerase III subunit RPC3</fullName>
        <shortName evidence="1">RNA polymerase III subunit C3</shortName>
    </recommendedName>
</protein>
<dbReference type="InterPro" id="IPR039748">
    <property type="entry name" value="RPC3"/>
</dbReference>
<accession>A0A392PA27</accession>
<sequence>VTIDESKVKTQYLVLFDNILHRMRFPKFMEIVSEELGDKCAQIFEGLLRDGRLNLKLMVDRASQVQLYVTK</sequence>
<evidence type="ECO:0000313" key="2">
    <source>
        <dbReference type="EMBL" id="MCI08290.1"/>
    </source>
</evidence>
<dbReference type="GO" id="GO:0003697">
    <property type="term" value="F:single-stranded DNA binding"/>
    <property type="evidence" value="ECO:0007669"/>
    <property type="project" value="UniProtKB-UniRule"/>
</dbReference>
<organism evidence="2 3">
    <name type="scientific">Trifolium medium</name>
    <dbReference type="NCBI Taxonomy" id="97028"/>
    <lineage>
        <taxon>Eukaryota</taxon>
        <taxon>Viridiplantae</taxon>
        <taxon>Streptophyta</taxon>
        <taxon>Embryophyta</taxon>
        <taxon>Tracheophyta</taxon>
        <taxon>Spermatophyta</taxon>
        <taxon>Magnoliopsida</taxon>
        <taxon>eudicotyledons</taxon>
        <taxon>Gunneridae</taxon>
        <taxon>Pentapetalae</taxon>
        <taxon>rosids</taxon>
        <taxon>fabids</taxon>
        <taxon>Fabales</taxon>
        <taxon>Fabaceae</taxon>
        <taxon>Papilionoideae</taxon>
        <taxon>50 kb inversion clade</taxon>
        <taxon>NPAAA clade</taxon>
        <taxon>Hologalegina</taxon>
        <taxon>IRL clade</taxon>
        <taxon>Trifolieae</taxon>
        <taxon>Trifolium</taxon>
    </lineage>
</organism>
<comment type="subunit">
    <text evidence="1">Component of the RNA polymerase III (Pol III) complex consisting of 17 subunits.</text>
</comment>
<dbReference type="GO" id="GO:0005666">
    <property type="term" value="C:RNA polymerase III complex"/>
    <property type="evidence" value="ECO:0007669"/>
    <property type="project" value="UniProtKB-UniRule"/>
</dbReference>
<evidence type="ECO:0000256" key="1">
    <source>
        <dbReference type="RuleBase" id="RU367076"/>
    </source>
</evidence>
<proteinExistence type="inferred from homology"/>
<dbReference type="InterPro" id="IPR036388">
    <property type="entry name" value="WH-like_DNA-bd_sf"/>
</dbReference>
<evidence type="ECO:0000313" key="3">
    <source>
        <dbReference type="Proteomes" id="UP000265520"/>
    </source>
</evidence>
<dbReference type="EMBL" id="LXQA010068493">
    <property type="protein sequence ID" value="MCI08290.1"/>
    <property type="molecule type" value="Genomic_DNA"/>
</dbReference>
<feature type="non-terminal residue" evidence="2">
    <location>
        <position position="1"/>
    </location>
</feature>
<keyword evidence="1" id="KW-0539">Nucleus</keyword>
<dbReference type="PANTHER" id="PTHR12949:SF0">
    <property type="entry name" value="DNA-DIRECTED RNA POLYMERASE III SUBUNIT RPC3"/>
    <property type="match status" value="1"/>
</dbReference>
<dbReference type="AlphaFoldDB" id="A0A392PA27"/>
<keyword evidence="3" id="KW-1185">Reference proteome</keyword>
<keyword evidence="1 2" id="KW-0240">DNA-directed RNA polymerase</keyword>
<dbReference type="Gene3D" id="1.10.10.10">
    <property type="entry name" value="Winged helix-like DNA-binding domain superfamily/Winged helix DNA-binding domain"/>
    <property type="match status" value="1"/>
</dbReference>
<dbReference type="PANTHER" id="PTHR12949">
    <property type="entry name" value="RNA POLYMERASE III DNA DIRECTED -RELATED"/>
    <property type="match status" value="1"/>
</dbReference>